<dbReference type="PANTHER" id="PTHR15555">
    <property type="entry name" value="ZINC FINGER HIT DOMAIN CONTAINING PROTEIN 2 PROTEIN FON -RELATED"/>
    <property type="match status" value="1"/>
</dbReference>
<evidence type="ECO:0000259" key="2">
    <source>
        <dbReference type="PROSITE" id="PS51083"/>
    </source>
</evidence>
<evidence type="ECO:0000313" key="3">
    <source>
        <dbReference type="EnsemblMetazoa" id="XP_014248871.1"/>
    </source>
</evidence>
<sequence>MEMQLDLAGMDEKREVQQCGICNKNDYKYVCPRCNILYCSVPCYKAQMHLDCSESFYKESIEAMLKAEGKNSESRRKMEEILRRVNEQEYDTDDSDDIEDMSSRLEGVNLDDAQSIWEKLTDEERKEFMELVRTGDATALIPEWEPWWSEKHPIPKVRDLEDVSHNNYKNNCPKLRNVPNLSLVTKVEPSPLVYFNLVNTIAGYTLMMRYYNGSFENLTLEAVTVFVNVTKNFSGESYQSVELAFASVSEAANVCPWIEIGHENISQMKSDTFKILEGPNEEEADFYVRAALSDMHSILLSAKKQKPNKSRPMSKFSQYFPEPTDNVINFVNKEVLAKCIKKIEYYESWTLERYMTYNTS</sequence>
<proteinExistence type="predicted"/>
<dbReference type="OrthoDB" id="10005492at2759"/>
<dbReference type="PROSITE" id="PS51083">
    <property type="entry name" value="ZF_HIT"/>
    <property type="match status" value="1"/>
</dbReference>
<dbReference type="OMA" id="WHLWRLL"/>
<dbReference type="InterPro" id="IPR039646">
    <property type="entry name" value="ZNHIT2"/>
</dbReference>
<dbReference type="InterPro" id="IPR007529">
    <property type="entry name" value="Znf_HIT"/>
</dbReference>
<dbReference type="Pfam" id="PF04438">
    <property type="entry name" value="zf-HIT"/>
    <property type="match status" value="1"/>
</dbReference>
<keyword evidence="4" id="KW-1185">Reference proteome</keyword>
<accession>A0A8I6RRW1</accession>
<evidence type="ECO:0000313" key="4">
    <source>
        <dbReference type="Proteomes" id="UP000494040"/>
    </source>
</evidence>
<reference evidence="3" key="1">
    <citation type="submission" date="2022-01" db="UniProtKB">
        <authorList>
            <consortium name="EnsemblMetazoa"/>
        </authorList>
    </citation>
    <scope>IDENTIFICATION</scope>
</reference>
<dbReference type="GO" id="GO:0008270">
    <property type="term" value="F:zinc ion binding"/>
    <property type="evidence" value="ECO:0007669"/>
    <property type="project" value="UniProtKB-UniRule"/>
</dbReference>
<dbReference type="Gene3D" id="3.30.60.190">
    <property type="match status" value="1"/>
</dbReference>
<protein>
    <recommendedName>
        <fullName evidence="2">HIT-type domain-containing protein</fullName>
    </recommendedName>
</protein>
<name>A0A8I6RRW1_CIMLE</name>
<dbReference type="KEGG" id="clec:106666301"/>
<evidence type="ECO:0000256" key="1">
    <source>
        <dbReference type="PROSITE-ProRule" id="PRU00453"/>
    </source>
</evidence>
<dbReference type="GeneID" id="106666301"/>
<feature type="domain" description="HIT-type" evidence="2">
    <location>
        <begin position="19"/>
        <end position="52"/>
    </location>
</feature>
<dbReference type="EnsemblMetazoa" id="XM_014393385.2">
    <property type="protein sequence ID" value="XP_014248871.1"/>
    <property type="gene ID" value="LOC106666301"/>
</dbReference>
<dbReference type="AlphaFoldDB" id="A0A8I6RRW1"/>
<dbReference type="RefSeq" id="XP_014248871.1">
    <property type="nucleotide sequence ID" value="XM_014393385.2"/>
</dbReference>
<keyword evidence="1" id="KW-0862">Zinc</keyword>
<keyword evidence="1" id="KW-0863">Zinc-finger</keyword>
<dbReference type="SUPFAM" id="SSF144232">
    <property type="entry name" value="HIT/MYND zinc finger-like"/>
    <property type="match status" value="1"/>
</dbReference>
<dbReference type="CDD" id="cd23024">
    <property type="entry name" value="zf-HIT_ZNHIT2-3"/>
    <property type="match status" value="1"/>
</dbReference>
<dbReference type="PANTHER" id="PTHR15555:SF0">
    <property type="entry name" value="ZINC FINGER HIT DOMAIN-CONTAINING PROTEIN 2"/>
    <property type="match status" value="1"/>
</dbReference>
<dbReference type="Proteomes" id="UP000494040">
    <property type="component" value="Unassembled WGS sequence"/>
</dbReference>
<keyword evidence="1" id="KW-0479">Metal-binding</keyword>
<organism evidence="3 4">
    <name type="scientific">Cimex lectularius</name>
    <name type="common">Bed bug</name>
    <name type="synonym">Acanthia lectularia</name>
    <dbReference type="NCBI Taxonomy" id="79782"/>
    <lineage>
        <taxon>Eukaryota</taxon>
        <taxon>Metazoa</taxon>
        <taxon>Ecdysozoa</taxon>
        <taxon>Arthropoda</taxon>
        <taxon>Hexapoda</taxon>
        <taxon>Insecta</taxon>
        <taxon>Pterygota</taxon>
        <taxon>Neoptera</taxon>
        <taxon>Paraneoptera</taxon>
        <taxon>Hemiptera</taxon>
        <taxon>Heteroptera</taxon>
        <taxon>Panheteroptera</taxon>
        <taxon>Cimicomorpha</taxon>
        <taxon>Cimicidae</taxon>
        <taxon>Cimex</taxon>
    </lineage>
</organism>